<keyword evidence="1" id="KW-0963">Cytoplasm</keyword>
<organism evidence="3 4">
    <name type="scientific">Pneumocystis carinii (strain B80)</name>
    <name type="common">Rat pneumocystis pneumonia agent</name>
    <name type="synonym">Pneumocystis carinii f. sp. carinii</name>
    <dbReference type="NCBI Taxonomy" id="1408658"/>
    <lineage>
        <taxon>Eukaryota</taxon>
        <taxon>Fungi</taxon>
        <taxon>Dikarya</taxon>
        <taxon>Ascomycota</taxon>
        <taxon>Taphrinomycotina</taxon>
        <taxon>Pneumocystomycetes</taxon>
        <taxon>Pneumocystaceae</taxon>
        <taxon>Pneumocystis</taxon>
    </lineage>
</organism>
<dbReference type="EMBL" id="LFVZ01000006">
    <property type="protein sequence ID" value="KTW28793.1"/>
    <property type="molecule type" value="Genomic_DNA"/>
</dbReference>
<comment type="caution">
    <text evidence="3">The sequence shown here is derived from an EMBL/GenBank/DDBJ whole genome shotgun (WGS) entry which is preliminary data.</text>
</comment>
<keyword evidence="4" id="KW-1185">Reference proteome</keyword>
<proteinExistence type="predicted"/>
<dbReference type="GeneID" id="28936209"/>
<dbReference type="PANTHER" id="PTHR10758">
    <property type="entry name" value="26S PROTEASOME NON-ATPASE REGULATORY SUBUNIT 3/COP9 SIGNALOSOME COMPLEX SUBUNIT 3"/>
    <property type="match status" value="1"/>
</dbReference>
<protein>
    <recommendedName>
        <fullName evidence="2">COP9 signalosome complex subunit 3 N-terminal helical repeats domain-containing protein</fullName>
    </recommendedName>
</protein>
<dbReference type="Pfam" id="PF22788">
    <property type="entry name" value="COP9_hel_rpt"/>
    <property type="match status" value="1"/>
</dbReference>
<evidence type="ECO:0000259" key="2">
    <source>
        <dbReference type="Pfam" id="PF22788"/>
    </source>
</evidence>
<dbReference type="VEuPathDB" id="FungiDB:T552_01423"/>
<dbReference type="RefSeq" id="XP_018226160.1">
    <property type="nucleotide sequence ID" value="XM_018370006.1"/>
</dbReference>
<sequence length="440" mass="51120">MNYNKHEFVSAIKQYINTEEIQNILIPYLKSLPIDILAKVEPQDPLEVLDPETYSIGYLYILLARGQISKPELIWENCITFLNTFNISLVSTMASDEFKEILKWICDNASTIDKSFVVIDILKSTLERYPDFLVSLTPVRTIFVKQCFVTKEYEKAQFILDTDVEIFDKNNGISYIDHLLYHFYGALIYIKLKLFDKALQFFRIIISAPTLNTSVIQVNGYKKFIILSLIVNGKMEPIPYITDSVARKTYKVLGKVYNEFSEAYERQNHEEIKNVYFKHRSVFIKDKNNKLIKYAINSLSYHEIYRLKEIYTSISIIDINKKIGPWHGIPLDSQDSYNLTEKFISNMIKNGKLNANITDYNSQRVVNFINTIYDKKIQKETLLKQTKDISLLINKLSSSNYSSNLNNVYLAVQSSLSNQHTLFNNQINSIHNFPNLSNNS</sequence>
<accession>A0A0W4ZKB4</accession>
<dbReference type="InterPro" id="IPR055089">
    <property type="entry name" value="COP9_N"/>
</dbReference>
<dbReference type="OrthoDB" id="29061at2759"/>
<evidence type="ECO:0000313" key="4">
    <source>
        <dbReference type="Proteomes" id="UP000054454"/>
    </source>
</evidence>
<reference evidence="4" key="1">
    <citation type="journal article" date="2016" name="Nat. Commun.">
        <title>Genome analysis of three Pneumocystis species reveals adaptation mechanisms to life exclusively in mammalian hosts.</title>
        <authorList>
            <person name="Ma L."/>
            <person name="Chen Z."/>
            <person name="Huang D.W."/>
            <person name="Kutty G."/>
            <person name="Ishihara M."/>
            <person name="Wang H."/>
            <person name="Abouelleil A."/>
            <person name="Bishop L."/>
            <person name="Davey E."/>
            <person name="Deng R."/>
            <person name="Deng X."/>
            <person name="Fan L."/>
            <person name="Fantoni G."/>
            <person name="Fitzgerald M."/>
            <person name="Gogineni E."/>
            <person name="Goldberg J.M."/>
            <person name="Handley G."/>
            <person name="Hu X."/>
            <person name="Huber C."/>
            <person name="Jiao X."/>
            <person name="Jones K."/>
            <person name="Levin J.Z."/>
            <person name="Liu Y."/>
            <person name="Macdonald P."/>
            <person name="Melnikov A."/>
            <person name="Raley C."/>
            <person name="Sassi M."/>
            <person name="Sherman B.T."/>
            <person name="Song X."/>
            <person name="Sykes S."/>
            <person name="Tran B."/>
            <person name="Walsh L."/>
            <person name="Xia Y."/>
            <person name="Yang J."/>
            <person name="Young S."/>
            <person name="Zeng Q."/>
            <person name="Zheng X."/>
            <person name="Stephens R."/>
            <person name="Nusbaum C."/>
            <person name="Birren B.W."/>
            <person name="Azadi P."/>
            <person name="Lempicki R.A."/>
            <person name="Cuomo C.A."/>
            <person name="Kovacs J.A."/>
        </authorList>
    </citation>
    <scope>NUCLEOTIDE SEQUENCE [LARGE SCALE GENOMIC DNA]</scope>
    <source>
        <strain evidence="4">B80</strain>
    </source>
</reference>
<dbReference type="AlphaFoldDB" id="A0A0W4ZKB4"/>
<dbReference type="GO" id="GO:0008180">
    <property type="term" value="C:COP9 signalosome"/>
    <property type="evidence" value="ECO:0007669"/>
    <property type="project" value="TreeGrafter"/>
</dbReference>
<dbReference type="InterPro" id="IPR050756">
    <property type="entry name" value="CSN3"/>
</dbReference>
<name>A0A0W4ZKB4_PNEC8</name>
<evidence type="ECO:0000313" key="3">
    <source>
        <dbReference type="EMBL" id="KTW28793.1"/>
    </source>
</evidence>
<dbReference type="GO" id="GO:0006511">
    <property type="term" value="P:ubiquitin-dependent protein catabolic process"/>
    <property type="evidence" value="ECO:0007669"/>
    <property type="project" value="TreeGrafter"/>
</dbReference>
<feature type="domain" description="COP9 signalosome complex subunit 3 N-terminal helical repeats" evidence="2">
    <location>
        <begin position="45"/>
        <end position="245"/>
    </location>
</feature>
<dbReference type="PANTHER" id="PTHR10758:SF1">
    <property type="entry name" value="COP9 SIGNALOSOME COMPLEX SUBUNIT 3"/>
    <property type="match status" value="1"/>
</dbReference>
<gene>
    <name evidence="3" type="ORF">T552_01423</name>
</gene>
<dbReference type="Proteomes" id="UP000054454">
    <property type="component" value="Unassembled WGS sequence"/>
</dbReference>
<evidence type="ECO:0000256" key="1">
    <source>
        <dbReference type="ARBA" id="ARBA00022490"/>
    </source>
</evidence>